<dbReference type="Proteomes" id="UP000007392">
    <property type="component" value="Chromosome"/>
</dbReference>
<dbReference type="AlphaFoldDB" id="I0BCR6"/>
<dbReference type="KEGG" id="pmw:B2K_05400"/>
<gene>
    <name evidence="1" type="ORF">B2K_05400</name>
</gene>
<dbReference type="OrthoDB" id="10006494at2"/>
<evidence type="ECO:0000313" key="2">
    <source>
        <dbReference type="Proteomes" id="UP000007392"/>
    </source>
</evidence>
<evidence type="ECO:0000313" key="1">
    <source>
        <dbReference type="EMBL" id="AFH60163.1"/>
    </source>
</evidence>
<organism evidence="1 2">
    <name type="scientific">Paenibacillus mucilaginosus K02</name>
    <dbReference type="NCBI Taxonomy" id="997761"/>
    <lineage>
        <taxon>Bacteria</taxon>
        <taxon>Bacillati</taxon>
        <taxon>Bacillota</taxon>
        <taxon>Bacilli</taxon>
        <taxon>Bacillales</taxon>
        <taxon>Paenibacillaceae</taxon>
        <taxon>Paenibacillus</taxon>
    </lineage>
</organism>
<name>I0BCR6_9BACL</name>
<proteinExistence type="predicted"/>
<sequence length="70" mass="8317">MVRNRLLLTVGSGDYTFTYKNDDLFRVAYTEESLVRELLAYEEDKELLVKHLPEVDRPPLKFYVKINSYT</sequence>
<accession>I0BCR6</accession>
<protein>
    <submittedName>
        <fullName evidence="1">Uncharacterized protein</fullName>
    </submittedName>
</protein>
<dbReference type="EMBL" id="CP003422">
    <property type="protein sequence ID" value="AFH60163.1"/>
    <property type="molecule type" value="Genomic_DNA"/>
</dbReference>
<dbReference type="HOGENOM" id="CLU_2754076_0_0_9"/>
<dbReference type="PATRIC" id="fig|997761.3.peg.1077"/>
<dbReference type="RefSeq" id="WP_014649563.1">
    <property type="nucleotide sequence ID" value="NC_017672.3"/>
</dbReference>
<reference evidence="1 2" key="1">
    <citation type="submission" date="2013-06" db="EMBL/GenBank/DDBJ databases">
        <title>Complete genome sequence of Paenibacillus mucilaginosus K02.</title>
        <authorList>
            <person name="Xiao B."/>
            <person name="Sun L."/>
            <person name="Xiao L."/>
            <person name="Lian B."/>
        </authorList>
    </citation>
    <scope>NUCLEOTIDE SEQUENCE [LARGE SCALE GENOMIC DNA]</scope>
    <source>
        <strain evidence="1 2">K02</strain>
    </source>
</reference>